<dbReference type="InParanoid" id="A2EZ64"/>
<dbReference type="GO" id="GO:0004672">
    <property type="term" value="F:protein kinase activity"/>
    <property type="evidence" value="ECO:0007669"/>
    <property type="project" value="InterPro"/>
</dbReference>
<evidence type="ECO:0000259" key="1">
    <source>
        <dbReference type="PROSITE" id="PS50011"/>
    </source>
</evidence>
<dbReference type="InterPro" id="IPR008271">
    <property type="entry name" value="Ser/Thr_kinase_AS"/>
</dbReference>
<dbReference type="SUPFAM" id="SSF56112">
    <property type="entry name" value="Protein kinase-like (PK-like)"/>
    <property type="match status" value="1"/>
</dbReference>
<dbReference type="Proteomes" id="UP000001542">
    <property type="component" value="Unassembled WGS sequence"/>
</dbReference>
<evidence type="ECO:0000313" key="2">
    <source>
        <dbReference type="EMBL" id="EAY02052.1"/>
    </source>
</evidence>
<dbReference type="VEuPathDB" id="TrichDB:TVAGG3_0459050"/>
<protein>
    <recommendedName>
        <fullName evidence="1">Protein kinase domain-containing protein</fullName>
    </recommendedName>
</protein>
<dbReference type="GO" id="GO:0005524">
    <property type="term" value="F:ATP binding"/>
    <property type="evidence" value="ECO:0007669"/>
    <property type="project" value="InterPro"/>
</dbReference>
<dbReference type="STRING" id="5722.A2EZ64"/>
<dbReference type="RefSeq" id="XP_001330506.1">
    <property type="nucleotide sequence ID" value="XM_001330471.1"/>
</dbReference>
<feature type="domain" description="Protein kinase" evidence="1">
    <location>
        <begin position="1"/>
        <end position="101"/>
    </location>
</feature>
<dbReference type="Gene3D" id="1.10.510.10">
    <property type="entry name" value="Transferase(Phosphotransferase) domain 1"/>
    <property type="match status" value="1"/>
</dbReference>
<dbReference type="PANTHER" id="PTHR24362">
    <property type="entry name" value="SERINE/THREONINE-PROTEIN KINASE NEK"/>
    <property type="match status" value="1"/>
</dbReference>
<dbReference type="eggNOG" id="KOG0598">
    <property type="taxonomic scope" value="Eukaryota"/>
</dbReference>
<gene>
    <name evidence="2" type="ORF">TVAG_383550</name>
</gene>
<dbReference type="EMBL" id="DS113548">
    <property type="protein sequence ID" value="EAY02052.1"/>
    <property type="molecule type" value="Genomic_DNA"/>
</dbReference>
<dbReference type="InterPro" id="IPR000719">
    <property type="entry name" value="Prot_kinase_dom"/>
</dbReference>
<dbReference type="OrthoDB" id="193860at2759"/>
<dbReference type="AlphaFoldDB" id="A2EZ64"/>
<keyword evidence="3" id="KW-1185">Reference proteome</keyword>
<name>A2EZ64_TRIV3</name>
<dbReference type="KEGG" id="tva:4759883"/>
<dbReference type="PROSITE" id="PS50011">
    <property type="entry name" value="PROTEIN_KINASE_DOM"/>
    <property type="match status" value="1"/>
</dbReference>
<sequence>MILSCAPLMGKRVPIKTVTKYFTEISDALCYMHDQGIAHCDIKLSNILIDSFGRAKLCDFGLAQFLKNANRINSTKIRGTLSYMSPEIMAGKGYDPFKADV</sequence>
<reference evidence="2" key="1">
    <citation type="submission" date="2006-10" db="EMBL/GenBank/DDBJ databases">
        <authorList>
            <person name="Amadeo P."/>
            <person name="Zhao Q."/>
            <person name="Wortman J."/>
            <person name="Fraser-Liggett C."/>
            <person name="Carlton J."/>
        </authorList>
    </citation>
    <scope>NUCLEOTIDE SEQUENCE</scope>
    <source>
        <strain evidence="2">G3</strain>
    </source>
</reference>
<accession>A2EZ64</accession>
<dbReference type="PROSITE" id="PS00108">
    <property type="entry name" value="PROTEIN_KINASE_ST"/>
    <property type="match status" value="1"/>
</dbReference>
<reference evidence="2" key="2">
    <citation type="journal article" date="2007" name="Science">
        <title>Draft genome sequence of the sexually transmitted pathogen Trichomonas vaginalis.</title>
        <authorList>
            <person name="Carlton J.M."/>
            <person name="Hirt R.P."/>
            <person name="Silva J.C."/>
            <person name="Delcher A.L."/>
            <person name="Schatz M."/>
            <person name="Zhao Q."/>
            <person name="Wortman J.R."/>
            <person name="Bidwell S.L."/>
            <person name="Alsmark U.C.M."/>
            <person name="Besteiro S."/>
            <person name="Sicheritz-Ponten T."/>
            <person name="Noel C.J."/>
            <person name="Dacks J.B."/>
            <person name="Foster P.G."/>
            <person name="Simillion C."/>
            <person name="Van de Peer Y."/>
            <person name="Miranda-Saavedra D."/>
            <person name="Barton G.J."/>
            <person name="Westrop G.D."/>
            <person name="Mueller S."/>
            <person name="Dessi D."/>
            <person name="Fiori P.L."/>
            <person name="Ren Q."/>
            <person name="Paulsen I."/>
            <person name="Zhang H."/>
            <person name="Bastida-Corcuera F.D."/>
            <person name="Simoes-Barbosa A."/>
            <person name="Brown M.T."/>
            <person name="Hayes R.D."/>
            <person name="Mukherjee M."/>
            <person name="Okumura C.Y."/>
            <person name="Schneider R."/>
            <person name="Smith A.J."/>
            <person name="Vanacova S."/>
            <person name="Villalvazo M."/>
            <person name="Haas B.J."/>
            <person name="Pertea M."/>
            <person name="Feldblyum T.V."/>
            <person name="Utterback T.R."/>
            <person name="Shu C.L."/>
            <person name="Osoegawa K."/>
            <person name="de Jong P.J."/>
            <person name="Hrdy I."/>
            <person name="Horvathova L."/>
            <person name="Zubacova Z."/>
            <person name="Dolezal P."/>
            <person name="Malik S.B."/>
            <person name="Logsdon J.M. Jr."/>
            <person name="Henze K."/>
            <person name="Gupta A."/>
            <person name="Wang C.C."/>
            <person name="Dunne R.L."/>
            <person name="Upcroft J.A."/>
            <person name="Upcroft P."/>
            <person name="White O."/>
            <person name="Salzberg S.L."/>
            <person name="Tang P."/>
            <person name="Chiu C.-H."/>
            <person name="Lee Y.-S."/>
            <person name="Embley T.M."/>
            <person name="Coombs G.H."/>
            <person name="Mottram J.C."/>
            <person name="Tachezy J."/>
            <person name="Fraser-Liggett C.M."/>
            <person name="Johnson P.J."/>
        </authorList>
    </citation>
    <scope>NUCLEOTIDE SEQUENCE [LARGE SCALE GENOMIC DNA]</scope>
    <source>
        <strain evidence="2">G3</strain>
    </source>
</reference>
<dbReference type="OMA" id="SDALCYM"/>
<dbReference type="Pfam" id="PF00069">
    <property type="entry name" value="Pkinase"/>
    <property type="match status" value="1"/>
</dbReference>
<dbReference type="PANTHER" id="PTHR24362:SF309">
    <property type="entry name" value="PROTEIN KINASE DOMAIN-CONTAINING PROTEIN"/>
    <property type="match status" value="1"/>
</dbReference>
<evidence type="ECO:0000313" key="3">
    <source>
        <dbReference type="Proteomes" id="UP000001542"/>
    </source>
</evidence>
<proteinExistence type="predicted"/>
<organism evidence="2 3">
    <name type="scientific">Trichomonas vaginalis (strain ATCC PRA-98 / G3)</name>
    <dbReference type="NCBI Taxonomy" id="412133"/>
    <lineage>
        <taxon>Eukaryota</taxon>
        <taxon>Metamonada</taxon>
        <taxon>Parabasalia</taxon>
        <taxon>Trichomonadida</taxon>
        <taxon>Trichomonadidae</taxon>
        <taxon>Trichomonas</taxon>
    </lineage>
</organism>
<dbReference type="InterPro" id="IPR011009">
    <property type="entry name" value="Kinase-like_dom_sf"/>
</dbReference>